<name>A0A931EZN2_9ACTN</name>
<dbReference type="RefSeq" id="WP_195895328.1">
    <property type="nucleotide sequence ID" value="NZ_JADOGI010000026.1"/>
</dbReference>
<organism evidence="1 2">
    <name type="scientific">Nonomuraea cypriaca</name>
    <dbReference type="NCBI Taxonomy" id="1187855"/>
    <lineage>
        <taxon>Bacteria</taxon>
        <taxon>Bacillati</taxon>
        <taxon>Actinomycetota</taxon>
        <taxon>Actinomycetes</taxon>
        <taxon>Streptosporangiales</taxon>
        <taxon>Streptosporangiaceae</taxon>
        <taxon>Nonomuraea</taxon>
    </lineage>
</organism>
<comment type="caution">
    <text evidence="1">The sequence shown here is derived from an EMBL/GenBank/DDBJ whole genome shotgun (WGS) entry which is preliminary data.</text>
</comment>
<evidence type="ECO:0000313" key="2">
    <source>
        <dbReference type="Proteomes" id="UP000605361"/>
    </source>
</evidence>
<dbReference type="AlphaFoldDB" id="A0A931EZN2"/>
<dbReference type="EMBL" id="JADOGI010000026">
    <property type="protein sequence ID" value="MBF8186351.1"/>
    <property type="molecule type" value="Genomic_DNA"/>
</dbReference>
<dbReference type="Proteomes" id="UP000605361">
    <property type="component" value="Unassembled WGS sequence"/>
</dbReference>
<evidence type="ECO:0000313" key="1">
    <source>
        <dbReference type="EMBL" id="MBF8186351.1"/>
    </source>
</evidence>
<reference evidence="1" key="1">
    <citation type="submission" date="2020-11" db="EMBL/GenBank/DDBJ databases">
        <title>Whole-genome analyses of Nonomuraea sp. K274.</title>
        <authorList>
            <person name="Veyisoglu A."/>
        </authorList>
    </citation>
    <scope>NUCLEOTIDE SEQUENCE</scope>
    <source>
        <strain evidence="1">K274</strain>
    </source>
</reference>
<keyword evidence="2" id="KW-1185">Reference proteome</keyword>
<proteinExistence type="predicted"/>
<sequence length="191" mass="20673">MNHTPHAATIPADAARKTPIAPISRYIARRIEAAHATLARPGVGRAARNGARAVLDELAMLVDLLDLAERAEQRAESVAGSVGIEQARSYYRKQADEFARLAGDLSGSYLRRAYAIAAAEMDVLAELLDQRESAKPRPAYVNRDDAYPILRCTDCDGLIEFIDAGDDLDELIAKRDAHTCETGGDHLASSS</sequence>
<accession>A0A931EZN2</accession>
<gene>
    <name evidence="1" type="ORF">ITP53_11435</name>
</gene>
<protein>
    <submittedName>
        <fullName evidence="1">Uncharacterized protein</fullName>
    </submittedName>
</protein>